<reference evidence="1 2" key="1">
    <citation type="submission" date="2020-06" db="EMBL/GenBank/DDBJ databases">
        <title>Sulfitobacter algicola sp. nov., isolated from green algae.</title>
        <authorList>
            <person name="Wang C."/>
        </authorList>
    </citation>
    <scope>NUCLEOTIDE SEQUENCE [LARGE SCALE GENOMIC DNA]</scope>
    <source>
        <strain evidence="1 2">1151</strain>
    </source>
</reference>
<name>A0ABX2ILP4_9RHOB</name>
<sequence length="246" mass="27989">MTLCSKIIPKESFTDQLICGLFDIYRKYYNPADLDVFHRDFNEKAWVIILSDPLGKLCGFSTIDTWLQPSKFGPIRILYSGDTVIERDHWGQQILPFSWIEHAGSVKRAAPDIPLYWLLISKGHRTFRYLPAFTYSYYPTPDCATPPDIVDLITAVGHTKFSNTYDPNTGLVRPKDCASGLLESFDGLDPGAHNNKYVRFFLEKNPDFAKGDELLCLCELSHDNLKPMARKQFEKGYSCNGMVITA</sequence>
<gene>
    <name evidence="1" type="ORF">HRQ87_03135</name>
</gene>
<dbReference type="RefSeq" id="WP_174135096.1">
    <property type="nucleotide sequence ID" value="NZ_JABUFE010000001.1"/>
</dbReference>
<proteinExistence type="predicted"/>
<organism evidence="1 2">
    <name type="scientific">Parasulfitobacter algicola</name>
    <dbReference type="NCBI Taxonomy" id="2614809"/>
    <lineage>
        <taxon>Bacteria</taxon>
        <taxon>Pseudomonadati</taxon>
        <taxon>Pseudomonadota</taxon>
        <taxon>Alphaproteobacteria</taxon>
        <taxon>Rhodobacterales</taxon>
        <taxon>Roseobacteraceae</taxon>
        <taxon>Parasulfitobacter</taxon>
    </lineage>
</organism>
<keyword evidence="2" id="KW-1185">Reference proteome</keyword>
<dbReference type="Proteomes" id="UP000777935">
    <property type="component" value="Unassembled WGS sequence"/>
</dbReference>
<protein>
    <recommendedName>
        <fullName evidence="3">N-acetyltransferase domain-containing protein</fullName>
    </recommendedName>
</protein>
<evidence type="ECO:0000313" key="2">
    <source>
        <dbReference type="Proteomes" id="UP000777935"/>
    </source>
</evidence>
<comment type="caution">
    <text evidence="1">The sequence shown here is derived from an EMBL/GenBank/DDBJ whole genome shotgun (WGS) entry which is preliminary data.</text>
</comment>
<evidence type="ECO:0000313" key="1">
    <source>
        <dbReference type="EMBL" id="NSX53787.1"/>
    </source>
</evidence>
<evidence type="ECO:0008006" key="3">
    <source>
        <dbReference type="Google" id="ProtNLM"/>
    </source>
</evidence>
<dbReference type="EMBL" id="JABUFE010000001">
    <property type="protein sequence ID" value="NSX53787.1"/>
    <property type="molecule type" value="Genomic_DNA"/>
</dbReference>
<accession>A0ABX2ILP4</accession>